<dbReference type="Proteomes" id="UP000613266">
    <property type="component" value="Unassembled WGS sequence"/>
</dbReference>
<proteinExistence type="predicted"/>
<keyword evidence="1" id="KW-0732">Signal</keyword>
<comment type="caution">
    <text evidence="2">The sequence shown here is derived from an EMBL/GenBank/DDBJ whole genome shotgun (WGS) entry which is preliminary data.</text>
</comment>
<sequence>MHSRLGRWATTTLLAATMAATLSACGGGDEHAELSLAAAAPTAQAAASALATAGGTRRQALAASATEAPPSLVLHDPLAAANQLMDFAVANFPQYFAGPAATNWLSPFAFRHYPSTGVYLGVVLQDGPYVRNGVYVMGGAFGNNPVHVGAVSDFISPNAAGARSTPAVDKLQLVQGSSTKLRVNVERLNGFSGPVQLSLSGLPEGVSAAPVTVAAGASEVELTLVAQASAAHTLPTAIQLTARASFGGPVTAGTSPAAGALEAAASAPLTLTVRGVAGAVDTSFGGGTQITPVASSEDYAHAVAVQADGKILTAGTTAISAGTVVALTRHLRDGGLDPSFGNGGKVITQVGARGDSARAVAVQADGKIVVAGWTDATGIDANFLVLRYRPDGTLDPSFADGGRFILPIGTGNGTDRAYAVAIQADGKIVAAGTTLTSTSTTGQDFALIRLNADGTLDAGFGNGGKVVTPMTANSGGDLVYALALPVIDGQQRILAVGGEGDFQAARYLPNGTLDASFGNGGKVVGLFGRNIGAARSVALLPGGQMVLAGGIYNDFAAAQLTPAGTLDASFGQGGLVTVPVNPANWDNATAVARQADGKLLLGGWSYRDNSSAGDFVAVRLLPSGALDTSFGEAGIALRPVAAGTRADNARGMVLQSDERVPTVRAILGGEVSSSNNDFGLLRLWL</sequence>
<dbReference type="Gene3D" id="2.80.10.50">
    <property type="match status" value="2"/>
</dbReference>
<evidence type="ECO:0000313" key="3">
    <source>
        <dbReference type="Proteomes" id="UP000613266"/>
    </source>
</evidence>
<dbReference type="SUPFAM" id="SSF101898">
    <property type="entry name" value="NHL repeat"/>
    <property type="match status" value="1"/>
</dbReference>
<organism evidence="2 3">
    <name type="scientific">Inhella proteolytica</name>
    <dbReference type="NCBI Taxonomy" id="2795029"/>
    <lineage>
        <taxon>Bacteria</taxon>
        <taxon>Pseudomonadati</taxon>
        <taxon>Pseudomonadota</taxon>
        <taxon>Betaproteobacteria</taxon>
        <taxon>Burkholderiales</taxon>
        <taxon>Sphaerotilaceae</taxon>
        <taxon>Inhella</taxon>
    </lineage>
</organism>
<feature type="chain" id="PRO_5038102528" description="Delta-60 repeat protein" evidence="1">
    <location>
        <begin position="25"/>
        <end position="685"/>
    </location>
</feature>
<accession>A0A931J619</accession>
<protein>
    <recommendedName>
        <fullName evidence="4">Delta-60 repeat protein</fullName>
    </recommendedName>
</protein>
<name>A0A931J619_9BURK</name>
<evidence type="ECO:0008006" key="4">
    <source>
        <dbReference type="Google" id="ProtNLM"/>
    </source>
</evidence>
<dbReference type="InterPro" id="IPR013431">
    <property type="entry name" value="Delta_60_rpt"/>
</dbReference>
<dbReference type="EMBL" id="JAEDAK010000005">
    <property type="protein sequence ID" value="MBH9576967.1"/>
    <property type="molecule type" value="Genomic_DNA"/>
</dbReference>
<keyword evidence="3" id="KW-1185">Reference proteome</keyword>
<gene>
    <name evidence="2" type="ORF">I7X39_08625</name>
</gene>
<reference evidence="2" key="1">
    <citation type="submission" date="2020-12" db="EMBL/GenBank/DDBJ databases">
        <title>The genome sequence of Inhella sp. 1Y17.</title>
        <authorList>
            <person name="Liu Y."/>
        </authorList>
    </citation>
    <scope>NUCLEOTIDE SEQUENCE</scope>
    <source>
        <strain evidence="2">1Y17</strain>
    </source>
</reference>
<dbReference type="PANTHER" id="PTHR42754">
    <property type="entry name" value="ENDOGLUCANASE"/>
    <property type="match status" value="1"/>
</dbReference>
<dbReference type="RefSeq" id="WP_198110661.1">
    <property type="nucleotide sequence ID" value="NZ_JAEDAK010000005.1"/>
</dbReference>
<dbReference type="PROSITE" id="PS51257">
    <property type="entry name" value="PROKAR_LIPOPROTEIN"/>
    <property type="match status" value="1"/>
</dbReference>
<evidence type="ECO:0000313" key="2">
    <source>
        <dbReference type="EMBL" id="MBH9576967.1"/>
    </source>
</evidence>
<dbReference type="PANTHER" id="PTHR42754:SF1">
    <property type="entry name" value="LIPOPROTEIN"/>
    <property type="match status" value="1"/>
</dbReference>
<dbReference type="NCBIfam" id="TIGR02608">
    <property type="entry name" value="delta_60_rpt"/>
    <property type="match status" value="6"/>
</dbReference>
<dbReference type="AlphaFoldDB" id="A0A931J619"/>
<feature type="signal peptide" evidence="1">
    <location>
        <begin position="1"/>
        <end position="24"/>
    </location>
</feature>
<dbReference type="Pfam" id="PF17164">
    <property type="entry name" value="DUF5122"/>
    <property type="match status" value="6"/>
</dbReference>
<evidence type="ECO:0000256" key="1">
    <source>
        <dbReference type="SAM" id="SignalP"/>
    </source>
</evidence>